<reference evidence="8 9" key="1">
    <citation type="submission" date="2017-06" db="EMBL/GenBank/DDBJ databases">
        <title>Reclassification of a Polynucleobacter cosmopolitanus strain isolated from tropical Lake Victoria as Polynucleobacter victoriensis comb. nov.</title>
        <authorList>
            <person name="Hahn M.W."/>
        </authorList>
    </citation>
    <scope>NUCLEOTIDE SEQUENCE [LARGE SCALE GENOMIC DNA]</scope>
    <source>
        <strain evidence="8 9">MWH-MoIso2</strain>
    </source>
</reference>
<dbReference type="EMBL" id="NJGG01000001">
    <property type="protein sequence ID" value="OXL16411.1"/>
    <property type="molecule type" value="Genomic_DNA"/>
</dbReference>
<dbReference type="InterPro" id="IPR015797">
    <property type="entry name" value="NUDIX_hydrolase-like_dom_sf"/>
</dbReference>
<dbReference type="OrthoDB" id="9802805at2"/>
<evidence type="ECO:0000313" key="9">
    <source>
        <dbReference type="Proteomes" id="UP000215188"/>
    </source>
</evidence>
<dbReference type="Proteomes" id="UP000215188">
    <property type="component" value="Unassembled WGS sequence"/>
</dbReference>
<keyword evidence="9" id="KW-1185">Reference proteome</keyword>
<proteinExistence type="predicted"/>
<evidence type="ECO:0000313" key="8">
    <source>
        <dbReference type="EMBL" id="OXL16411.1"/>
    </source>
</evidence>
<dbReference type="GO" id="GO:0046872">
    <property type="term" value="F:metal ion binding"/>
    <property type="evidence" value="ECO:0007669"/>
    <property type="project" value="UniProtKB-KW"/>
</dbReference>
<sequence length="244" mass="27512">MSRSTDHLLKASSASQSIFDPREVPIVSRDSHMPAVEQSLLTPDGLRLRFTQEKQWQAEVTDENRAALAREGSVKAGRGNELTPAAVLIPLIMYQNELKILLTQRTAHLHDHPGQISFPGGRSDPEDTSAIDTALREAEEEIGLPANRVEVLGSLPHYLTITGYQVTPVVSLVNAGHSYHPDEFEVADIFEVPMAYLMNPHHHEQRMWQSPQGYRRFYAMPYENKFIWGATAGMLRNLYHFLKA</sequence>
<evidence type="ECO:0000256" key="3">
    <source>
        <dbReference type="ARBA" id="ARBA00022723"/>
    </source>
</evidence>
<dbReference type="CDD" id="cd03426">
    <property type="entry name" value="NUDIX_CoAse_Nudt7"/>
    <property type="match status" value="1"/>
</dbReference>
<name>A0A229FWM8_9BURK</name>
<organism evidence="8 9">
    <name type="scientific">Polynucleobacter cosmopolitanus</name>
    <dbReference type="NCBI Taxonomy" id="351345"/>
    <lineage>
        <taxon>Bacteria</taxon>
        <taxon>Pseudomonadati</taxon>
        <taxon>Pseudomonadota</taxon>
        <taxon>Betaproteobacteria</taxon>
        <taxon>Burkholderiales</taxon>
        <taxon>Burkholderiaceae</taxon>
        <taxon>Polynucleobacter</taxon>
    </lineage>
</organism>
<evidence type="ECO:0000259" key="7">
    <source>
        <dbReference type="PROSITE" id="PS51462"/>
    </source>
</evidence>
<evidence type="ECO:0000256" key="4">
    <source>
        <dbReference type="ARBA" id="ARBA00022801"/>
    </source>
</evidence>
<feature type="domain" description="Nudix hydrolase" evidence="7">
    <location>
        <begin position="82"/>
        <end position="215"/>
    </location>
</feature>
<dbReference type="PANTHER" id="PTHR12992">
    <property type="entry name" value="NUDIX HYDROLASE"/>
    <property type="match status" value="1"/>
</dbReference>
<dbReference type="GO" id="GO:0010945">
    <property type="term" value="F:coenzyme A diphosphatase activity"/>
    <property type="evidence" value="ECO:0007669"/>
    <property type="project" value="InterPro"/>
</dbReference>
<dbReference type="InterPro" id="IPR045121">
    <property type="entry name" value="CoAse"/>
</dbReference>
<evidence type="ECO:0000256" key="5">
    <source>
        <dbReference type="ARBA" id="ARBA00022842"/>
    </source>
</evidence>
<keyword evidence="4" id="KW-0378">Hydrolase</keyword>
<evidence type="ECO:0000256" key="6">
    <source>
        <dbReference type="ARBA" id="ARBA00023211"/>
    </source>
</evidence>
<keyword evidence="5" id="KW-0460">Magnesium</keyword>
<comment type="caution">
    <text evidence="8">The sequence shown here is derived from an EMBL/GenBank/DDBJ whole genome shotgun (WGS) entry which is preliminary data.</text>
</comment>
<dbReference type="AlphaFoldDB" id="A0A229FWM8"/>
<dbReference type="PROSITE" id="PS51462">
    <property type="entry name" value="NUDIX"/>
    <property type="match status" value="1"/>
</dbReference>
<evidence type="ECO:0000256" key="2">
    <source>
        <dbReference type="ARBA" id="ARBA00001946"/>
    </source>
</evidence>
<comment type="cofactor">
    <cofactor evidence="1">
        <name>Mn(2+)</name>
        <dbReference type="ChEBI" id="CHEBI:29035"/>
    </cofactor>
</comment>
<keyword evidence="6" id="KW-0464">Manganese</keyword>
<dbReference type="RefSeq" id="WP_089515437.1">
    <property type="nucleotide sequence ID" value="NZ_NJGG01000001.1"/>
</dbReference>
<dbReference type="SUPFAM" id="SSF55811">
    <property type="entry name" value="Nudix"/>
    <property type="match status" value="1"/>
</dbReference>
<accession>A0A229FWM8</accession>
<dbReference type="Pfam" id="PF00293">
    <property type="entry name" value="NUDIX"/>
    <property type="match status" value="1"/>
</dbReference>
<protein>
    <submittedName>
        <fullName evidence="8">CoA pyrophosphatase</fullName>
    </submittedName>
</protein>
<keyword evidence="3" id="KW-0479">Metal-binding</keyword>
<dbReference type="PANTHER" id="PTHR12992:SF11">
    <property type="entry name" value="MITOCHONDRIAL COENZYME A DIPHOSPHATASE NUDT8"/>
    <property type="match status" value="1"/>
</dbReference>
<gene>
    <name evidence="8" type="ORF">AOC33_04955</name>
</gene>
<dbReference type="Gene3D" id="3.90.79.10">
    <property type="entry name" value="Nucleoside Triphosphate Pyrophosphohydrolase"/>
    <property type="match status" value="1"/>
</dbReference>
<dbReference type="InterPro" id="IPR000086">
    <property type="entry name" value="NUDIX_hydrolase_dom"/>
</dbReference>
<dbReference type="NCBIfam" id="NF007980">
    <property type="entry name" value="PRK10707.1"/>
    <property type="match status" value="1"/>
</dbReference>
<comment type="cofactor">
    <cofactor evidence="2">
        <name>Mg(2+)</name>
        <dbReference type="ChEBI" id="CHEBI:18420"/>
    </cofactor>
</comment>
<evidence type="ECO:0000256" key="1">
    <source>
        <dbReference type="ARBA" id="ARBA00001936"/>
    </source>
</evidence>